<dbReference type="InterPro" id="IPR050156">
    <property type="entry name" value="TC-AMP_synthase_SUA5"/>
</dbReference>
<evidence type="ECO:0000256" key="5">
    <source>
        <dbReference type="ARBA" id="ARBA00022679"/>
    </source>
</evidence>
<dbReference type="Gene3D" id="3.90.870.10">
    <property type="entry name" value="DHBP synthase"/>
    <property type="match status" value="1"/>
</dbReference>
<dbReference type="EC" id="2.7.7.87" evidence="3"/>
<dbReference type="GO" id="GO:0005524">
    <property type="term" value="F:ATP binding"/>
    <property type="evidence" value="ECO:0007669"/>
    <property type="project" value="UniProtKB-KW"/>
</dbReference>
<keyword evidence="7" id="KW-0548">Nucleotidyltransferase</keyword>
<proteinExistence type="inferred from homology"/>
<dbReference type="AlphaFoldDB" id="A0A3G8Y8Y3"/>
<dbReference type="SUPFAM" id="SSF55821">
    <property type="entry name" value="YrdC/RibB"/>
    <property type="match status" value="1"/>
</dbReference>
<keyword evidence="6" id="KW-0819">tRNA processing</keyword>
<gene>
    <name evidence="13" type="ORF">EHF33_02880</name>
</gene>
<evidence type="ECO:0000256" key="10">
    <source>
        <dbReference type="ARBA" id="ARBA00029774"/>
    </source>
</evidence>
<dbReference type="GO" id="GO:0061710">
    <property type="term" value="F:L-threonylcarbamoyladenylate synthase"/>
    <property type="evidence" value="ECO:0007669"/>
    <property type="project" value="UniProtKB-EC"/>
</dbReference>
<dbReference type="OrthoDB" id="9814580at2"/>
<dbReference type="InterPro" id="IPR017945">
    <property type="entry name" value="DHBP_synth_RibB-like_a/b_dom"/>
</dbReference>
<comment type="catalytic activity">
    <reaction evidence="11">
        <text>L-threonine + hydrogencarbonate + ATP = L-threonylcarbamoyladenylate + diphosphate + H2O</text>
        <dbReference type="Rhea" id="RHEA:36407"/>
        <dbReference type="ChEBI" id="CHEBI:15377"/>
        <dbReference type="ChEBI" id="CHEBI:17544"/>
        <dbReference type="ChEBI" id="CHEBI:30616"/>
        <dbReference type="ChEBI" id="CHEBI:33019"/>
        <dbReference type="ChEBI" id="CHEBI:57926"/>
        <dbReference type="ChEBI" id="CHEBI:73682"/>
        <dbReference type="EC" id="2.7.7.87"/>
    </reaction>
</comment>
<organism evidence="13 14">
    <name type="scientific">Deinococcus psychrotolerans</name>
    <dbReference type="NCBI Taxonomy" id="2489213"/>
    <lineage>
        <taxon>Bacteria</taxon>
        <taxon>Thermotogati</taxon>
        <taxon>Deinococcota</taxon>
        <taxon>Deinococci</taxon>
        <taxon>Deinococcales</taxon>
        <taxon>Deinococcaceae</taxon>
        <taxon>Deinococcus</taxon>
    </lineage>
</organism>
<comment type="subcellular location">
    <subcellularLocation>
        <location evidence="1">Cytoplasm</location>
    </subcellularLocation>
</comment>
<keyword evidence="8" id="KW-0547">Nucleotide-binding</keyword>
<protein>
    <recommendedName>
        <fullName evidence="10">L-threonylcarbamoyladenylate synthase</fullName>
        <ecNumber evidence="3">2.7.7.87</ecNumber>
    </recommendedName>
    <alternativeName>
        <fullName evidence="10">L-threonylcarbamoyladenylate synthase</fullName>
    </alternativeName>
</protein>
<dbReference type="RefSeq" id="WP_124867715.1">
    <property type="nucleotide sequence ID" value="NZ_CP034183.1"/>
</dbReference>
<dbReference type="Proteomes" id="UP000276417">
    <property type="component" value="Chromosome 1"/>
</dbReference>
<accession>A0A3G8Y8Y3</accession>
<dbReference type="EMBL" id="CP034183">
    <property type="protein sequence ID" value="AZI41822.1"/>
    <property type="molecule type" value="Genomic_DNA"/>
</dbReference>
<comment type="similarity">
    <text evidence="2">Belongs to the SUA5 family.</text>
</comment>
<evidence type="ECO:0000313" key="14">
    <source>
        <dbReference type="Proteomes" id="UP000276417"/>
    </source>
</evidence>
<dbReference type="GO" id="GO:0006450">
    <property type="term" value="P:regulation of translational fidelity"/>
    <property type="evidence" value="ECO:0007669"/>
    <property type="project" value="TreeGrafter"/>
</dbReference>
<feature type="domain" description="YrdC-like" evidence="12">
    <location>
        <begin position="12"/>
        <end position="192"/>
    </location>
</feature>
<dbReference type="Pfam" id="PF01300">
    <property type="entry name" value="Sua5_yciO_yrdC"/>
    <property type="match status" value="1"/>
</dbReference>
<name>A0A3G8Y8Y3_9DEIO</name>
<evidence type="ECO:0000256" key="4">
    <source>
        <dbReference type="ARBA" id="ARBA00022490"/>
    </source>
</evidence>
<evidence type="ECO:0000256" key="11">
    <source>
        <dbReference type="ARBA" id="ARBA00048366"/>
    </source>
</evidence>
<evidence type="ECO:0000256" key="9">
    <source>
        <dbReference type="ARBA" id="ARBA00022840"/>
    </source>
</evidence>
<dbReference type="KEGG" id="dph:EHF33_02880"/>
<evidence type="ECO:0000256" key="3">
    <source>
        <dbReference type="ARBA" id="ARBA00012584"/>
    </source>
</evidence>
<evidence type="ECO:0000256" key="6">
    <source>
        <dbReference type="ARBA" id="ARBA00022694"/>
    </source>
</evidence>
<dbReference type="PANTHER" id="PTHR17490">
    <property type="entry name" value="SUA5"/>
    <property type="match status" value="1"/>
</dbReference>
<evidence type="ECO:0000256" key="2">
    <source>
        <dbReference type="ARBA" id="ARBA00007663"/>
    </source>
</evidence>
<reference evidence="13 14" key="1">
    <citation type="submission" date="2018-11" db="EMBL/GenBank/DDBJ databases">
        <title>Deinococcus shelandsis sp. nov., isolated from South Shetland Islands soil of Antarctica.</title>
        <authorList>
            <person name="Tian J."/>
        </authorList>
    </citation>
    <scope>NUCLEOTIDE SEQUENCE [LARGE SCALE GENOMIC DNA]</scope>
    <source>
        <strain evidence="13 14">S14-83T</strain>
    </source>
</reference>
<dbReference type="GO" id="GO:0003725">
    <property type="term" value="F:double-stranded RNA binding"/>
    <property type="evidence" value="ECO:0007669"/>
    <property type="project" value="InterPro"/>
</dbReference>
<evidence type="ECO:0000313" key="13">
    <source>
        <dbReference type="EMBL" id="AZI41822.1"/>
    </source>
</evidence>
<dbReference type="InterPro" id="IPR006070">
    <property type="entry name" value="Sua5-like_dom"/>
</dbReference>
<evidence type="ECO:0000256" key="7">
    <source>
        <dbReference type="ARBA" id="ARBA00022695"/>
    </source>
</evidence>
<dbReference type="PANTHER" id="PTHR17490:SF16">
    <property type="entry name" value="THREONYLCARBAMOYL-AMP SYNTHASE"/>
    <property type="match status" value="1"/>
</dbReference>
<evidence type="ECO:0000259" key="12">
    <source>
        <dbReference type="PROSITE" id="PS51163"/>
    </source>
</evidence>
<keyword evidence="5" id="KW-0808">Transferase</keyword>
<dbReference type="GO" id="GO:0005737">
    <property type="term" value="C:cytoplasm"/>
    <property type="evidence" value="ECO:0007669"/>
    <property type="project" value="UniProtKB-SubCell"/>
</dbReference>
<keyword evidence="14" id="KW-1185">Reference proteome</keyword>
<keyword evidence="4" id="KW-0963">Cytoplasm</keyword>
<dbReference type="PROSITE" id="PS51163">
    <property type="entry name" value="YRDC"/>
    <property type="match status" value="1"/>
</dbReference>
<evidence type="ECO:0000256" key="8">
    <source>
        <dbReference type="ARBA" id="ARBA00022741"/>
    </source>
</evidence>
<evidence type="ECO:0000256" key="1">
    <source>
        <dbReference type="ARBA" id="ARBA00004496"/>
    </source>
</evidence>
<dbReference type="GO" id="GO:0008033">
    <property type="term" value="P:tRNA processing"/>
    <property type="evidence" value="ECO:0007669"/>
    <property type="project" value="UniProtKB-KW"/>
</dbReference>
<sequence>MPPNPSPKSDLIQPWPQALAALASGQVIGFPTETVWGLGADARSPGAVQALSRLKGRPEGKALQVCCADTEQARRLAESGQPLFEALLTLLPGPLTLVAQASSACPPWLIFEGKVGLRVPRHALTQELLRRWGGLLATTSFNPAGQLSALTWAEAQRYGLASVLLSGETEPGGLPSTVVDCQTGQILREGAVPASVIHTFTAQLSAKR</sequence>
<dbReference type="GO" id="GO:0000049">
    <property type="term" value="F:tRNA binding"/>
    <property type="evidence" value="ECO:0007669"/>
    <property type="project" value="TreeGrafter"/>
</dbReference>
<keyword evidence="9" id="KW-0067">ATP-binding</keyword>